<dbReference type="InterPro" id="IPR026992">
    <property type="entry name" value="DIOX_N"/>
</dbReference>
<dbReference type="PROSITE" id="PS51471">
    <property type="entry name" value="FE2OG_OXY"/>
    <property type="match status" value="1"/>
</dbReference>
<accession>A0AB34JG55</accession>
<comment type="similarity">
    <text evidence="1">Belongs to the iron/ascorbate-dependent oxidoreductase family.</text>
</comment>
<dbReference type="InterPro" id="IPR050231">
    <property type="entry name" value="Iron_ascorbate_oxido_reductase"/>
</dbReference>
<dbReference type="Pfam" id="PF14226">
    <property type="entry name" value="DIOX_N"/>
    <property type="match status" value="1"/>
</dbReference>
<dbReference type="Pfam" id="PF03171">
    <property type="entry name" value="2OG-FeII_Oxy"/>
    <property type="match status" value="1"/>
</dbReference>
<proteinExistence type="inferred from homology"/>
<gene>
    <name evidence="3" type="ORF">AB1Y20_022097</name>
</gene>
<dbReference type="GO" id="GO:0046872">
    <property type="term" value="F:metal ion binding"/>
    <property type="evidence" value="ECO:0007669"/>
    <property type="project" value="UniProtKB-KW"/>
</dbReference>
<name>A0AB34JG55_PRYPA</name>
<reference evidence="3 4" key="1">
    <citation type="journal article" date="2024" name="Science">
        <title>Giant polyketide synthase enzymes in the biosynthesis of giant marine polyether toxins.</title>
        <authorList>
            <person name="Fallon T.R."/>
            <person name="Shende V.V."/>
            <person name="Wierzbicki I.H."/>
            <person name="Pendleton A.L."/>
            <person name="Watervoot N.F."/>
            <person name="Auber R.P."/>
            <person name="Gonzalez D.J."/>
            <person name="Wisecaver J.H."/>
            <person name="Moore B.S."/>
        </authorList>
    </citation>
    <scope>NUCLEOTIDE SEQUENCE [LARGE SCALE GENOMIC DNA]</scope>
    <source>
        <strain evidence="3 4">12B1</strain>
    </source>
</reference>
<evidence type="ECO:0000313" key="3">
    <source>
        <dbReference type="EMBL" id="KAL1520519.1"/>
    </source>
</evidence>
<sequence length="414" mass="46697">MKRPKRRGNRRWGELMKSRTRARRLLVALIDHHVSIRLPPMRLLARRFSSSPPPAPPVLDLHAPRHALVAAVADACSRWGFFQVVHHGVDVNAYHKPMADFFRLPHNAKAALRRTAGNARGFFDDELTKQKVDWKQAIDVGMPGSRAWALPDDDPSNACLDGFNRLPSDALLPGFREATVRYYESLTSLAARVASLMAEGLGMPADHFDRELREAHTSYLRLNYYPPHPGGDGALGISPHRDAGFLTVLWQDPSCHSLQVQQPAETGSSRRYDGSGGEWTTVVPAEGALTINTGDMAQIWSNDRYQAPLHRVLTHPTLERFSAPFFYNPGYRTQVAPLPSPGRPKFLPCNWGYFRAQRFAGDFADFGAEIQTDDFYEGSKSHHPQMQEEFLRTVDFSTPFSVEKYRPLLQMPRK</sequence>
<organism evidence="3 4">
    <name type="scientific">Prymnesium parvum</name>
    <name type="common">Toxic golden alga</name>
    <dbReference type="NCBI Taxonomy" id="97485"/>
    <lineage>
        <taxon>Eukaryota</taxon>
        <taxon>Haptista</taxon>
        <taxon>Haptophyta</taxon>
        <taxon>Prymnesiophyceae</taxon>
        <taxon>Prymnesiales</taxon>
        <taxon>Prymnesiaceae</taxon>
        <taxon>Prymnesium</taxon>
    </lineage>
</organism>
<keyword evidence="1" id="KW-0479">Metal-binding</keyword>
<keyword evidence="1" id="KW-0408">Iron</keyword>
<dbReference type="Proteomes" id="UP001515480">
    <property type="component" value="Unassembled WGS sequence"/>
</dbReference>
<dbReference type="InterPro" id="IPR005123">
    <property type="entry name" value="Oxoglu/Fe-dep_dioxygenase_dom"/>
</dbReference>
<evidence type="ECO:0000313" key="4">
    <source>
        <dbReference type="Proteomes" id="UP001515480"/>
    </source>
</evidence>
<dbReference type="AlphaFoldDB" id="A0AB34JG55"/>
<dbReference type="Gene3D" id="2.60.120.330">
    <property type="entry name" value="B-lactam Antibiotic, Isopenicillin N Synthase, Chain"/>
    <property type="match status" value="1"/>
</dbReference>
<dbReference type="PANTHER" id="PTHR47990">
    <property type="entry name" value="2-OXOGLUTARATE (2OG) AND FE(II)-DEPENDENT OXYGENASE SUPERFAMILY PROTEIN-RELATED"/>
    <property type="match status" value="1"/>
</dbReference>
<dbReference type="GO" id="GO:0016491">
    <property type="term" value="F:oxidoreductase activity"/>
    <property type="evidence" value="ECO:0007669"/>
    <property type="project" value="UniProtKB-KW"/>
</dbReference>
<feature type="domain" description="Fe2OG dioxygenase" evidence="2">
    <location>
        <begin position="216"/>
        <end position="329"/>
    </location>
</feature>
<dbReference type="SUPFAM" id="SSF51197">
    <property type="entry name" value="Clavaminate synthase-like"/>
    <property type="match status" value="1"/>
</dbReference>
<keyword evidence="4" id="KW-1185">Reference proteome</keyword>
<dbReference type="InterPro" id="IPR027443">
    <property type="entry name" value="IPNS-like_sf"/>
</dbReference>
<dbReference type="InterPro" id="IPR044861">
    <property type="entry name" value="IPNS-like_FE2OG_OXY"/>
</dbReference>
<keyword evidence="1" id="KW-0560">Oxidoreductase</keyword>
<dbReference type="EMBL" id="JBGBPQ010000008">
    <property type="protein sequence ID" value="KAL1520519.1"/>
    <property type="molecule type" value="Genomic_DNA"/>
</dbReference>
<comment type="caution">
    <text evidence="3">The sequence shown here is derived from an EMBL/GenBank/DDBJ whole genome shotgun (WGS) entry which is preliminary data.</text>
</comment>
<evidence type="ECO:0000256" key="1">
    <source>
        <dbReference type="RuleBase" id="RU003682"/>
    </source>
</evidence>
<protein>
    <recommendedName>
        <fullName evidence="2">Fe2OG dioxygenase domain-containing protein</fullName>
    </recommendedName>
</protein>
<dbReference type="PRINTS" id="PR00682">
    <property type="entry name" value="IPNSYNTHASE"/>
</dbReference>
<evidence type="ECO:0000259" key="2">
    <source>
        <dbReference type="PROSITE" id="PS51471"/>
    </source>
</evidence>